<feature type="region of interest" description="Disordered" evidence="6">
    <location>
        <begin position="358"/>
        <end position="386"/>
    </location>
</feature>
<dbReference type="SUPFAM" id="SSF144000">
    <property type="entry name" value="Oxysterol-binding protein-like"/>
    <property type="match status" value="1"/>
</dbReference>
<sequence length="795" mass="90882">MNAEVEIVDTPTEEHWKQWKNLILQTGWCGFDYTMLTLFPTGENVKMVVAILKSDKSFVGSIVWADNEDLICIDTYYVIEAYRGRGIGPRMWKQMLNRIDKNKPLMLKSEQEMMPKYMANGLPYVGPSQNCVEPKKNELLTVSRLLQKKNSLIDDAEKLFTFIAFSKLNSQQFDALCSFDSKVTGKNREDLLRSLKSLPFLHGGVLIDELGKIRAFTLISKALPEGSFKMAPLYAESDYAAGKVVEEVLETIDTGDAMIQVHIPDGTKGSSNLTPIFESIDSFIEYDSTILLSAPYRNPLNMAMCYQRNIISAASLLIFCLSSIQTRQLYMMCLWKRKKKKRTDSEIVINSDAQTLDNSERREFSSNRSTNDEDSKTGSNKNSRIFKTDVRTAQQANRQRRRAIPDRPEMPLSLWSIMKNCIGKELTKIPIPVNFSEPLSMLQRLTEDLEYSSILDKAVTADPIIQMCYVAAFAVSSYSTTGNRTTKPFNPILGETYECDRREDLGWRSLAEQVSHHPPAIAHHAEGRGWKMYQDFSMTSRFRGKYLSVVPMGMVHVVFPDTGHHYTFRKVTTTVHNIIVGRLWIENHGEMEIVEHQTRTKCTLNFAPYSLFSRSSHKKVTGVVKDSDGATCYVIRGTWVQNIDIMRVTKSTGIGTNAKLKTEAPRTIWYANPQYDGSSKMYSFSRFAVELNEPEDGVAPTDSRLRPDQRLLEEGRWEEANAKKIEVEDKQRARAKKREQEKEEAVKNGLPYADCEPLWFAKEQDETTGDTLHKFTSEYWECKTRCDWSRCPDLF</sequence>
<comment type="similarity">
    <text evidence="1 4">Belongs to the OSBP family.</text>
</comment>
<dbReference type="Gene3D" id="2.40.160.120">
    <property type="match status" value="1"/>
</dbReference>
<keyword evidence="5" id="KW-0813">Transport</keyword>
<protein>
    <recommendedName>
        <fullName evidence="5">Oxysterol-binding protein</fullName>
    </recommendedName>
</protein>
<evidence type="ECO:0000259" key="7">
    <source>
        <dbReference type="PROSITE" id="PS51186"/>
    </source>
</evidence>
<feature type="compositionally biased region" description="Basic and acidic residues" evidence="6">
    <location>
        <begin position="358"/>
        <end position="376"/>
    </location>
</feature>
<proteinExistence type="inferred from homology"/>
<dbReference type="GO" id="GO:0016747">
    <property type="term" value="F:acyltransferase activity, transferring groups other than amino-acyl groups"/>
    <property type="evidence" value="ECO:0007669"/>
    <property type="project" value="InterPro"/>
</dbReference>
<keyword evidence="2" id="KW-0597">Phosphoprotein</keyword>
<dbReference type="SUPFAM" id="SSF55729">
    <property type="entry name" value="Acyl-CoA N-acyltransferases (Nat)"/>
    <property type="match status" value="1"/>
</dbReference>
<evidence type="ECO:0000256" key="4">
    <source>
        <dbReference type="RuleBase" id="RU003844"/>
    </source>
</evidence>
<dbReference type="AlphaFoldDB" id="A0AAF3EDK3"/>
<evidence type="ECO:0000256" key="5">
    <source>
        <dbReference type="RuleBase" id="RU003845"/>
    </source>
</evidence>
<dbReference type="InterPro" id="IPR018494">
    <property type="entry name" value="Oxysterol-bd_CS"/>
</dbReference>
<dbReference type="InterPro" id="IPR000182">
    <property type="entry name" value="GNAT_dom"/>
</dbReference>
<dbReference type="InterPro" id="IPR000648">
    <property type="entry name" value="Oxysterol-bd"/>
</dbReference>
<dbReference type="PROSITE" id="PS51186">
    <property type="entry name" value="GNAT"/>
    <property type="match status" value="1"/>
</dbReference>
<reference evidence="9" key="1">
    <citation type="submission" date="2024-02" db="UniProtKB">
        <authorList>
            <consortium name="WormBaseParasite"/>
        </authorList>
    </citation>
    <scope>IDENTIFICATION</scope>
</reference>
<organism evidence="8 9">
    <name type="scientific">Mesorhabditis belari</name>
    <dbReference type="NCBI Taxonomy" id="2138241"/>
    <lineage>
        <taxon>Eukaryota</taxon>
        <taxon>Metazoa</taxon>
        <taxon>Ecdysozoa</taxon>
        <taxon>Nematoda</taxon>
        <taxon>Chromadorea</taxon>
        <taxon>Rhabditida</taxon>
        <taxon>Rhabditina</taxon>
        <taxon>Rhabditomorpha</taxon>
        <taxon>Rhabditoidea</taxon>
        <taxon>Rhabditidae</taxon>
        <taxon>Mesorhabditinae</taxon>
        <taxon>Mesorhabditis</taxon>
    </lineage>
</organism>
<dbReference type="GO" id="GO:0005886">
    <property type="term" value="C:plasma membrane"/>
    <property type="evidence" value="ECO:0007669"/>
    <property type="project" value="TreeGrafter"/>
</dbReference>
<dbReference type="GO" id="GO:0097038">
    <property type="term" value="C:perinuclear endoplasmic reticulum"/>
    <property type="evidence" value="ECO:0007669"/>
    <property type="project" value="TreeGrafter"/>
</dbReference>
<accession>A0AAF3EDK3</accession>
<evidence type="ECO:0000313" key="9">
    <source>
        <dbReference type="WBParaSite" id="MBELARI_LOCUS12054"/>
    </source>
</evidence>
<dbReference type="InterPro" id="IPR037239">
    <property type="entry name" value="OSBP_sf"/>
</dbReference>
<keyword evidence="8" id="KW-1185">Reference proteome</keyword>
<dbReference type="PANTHER" id="PTHR10972:SF205">
    <property type="entry name" value="OXYSTEROL-BINDING PROTEIN 1"/>
    <property type="match status" value="1"/>
</dbReference>
<feature type="domain" description="N-acetyltransferase" evidence="7">
    <location>
        <begin position="6"/>
        <end position="143"/>
    </location>
</feature>
<keyword evidence="3" id="KW-0446">Lipid-binding</keyword>
<dbReference type="CDD" id="cd04301">
    <property type="entry name" value="NAT_SF"/>
    <property type="match status" value="1"/>
</dbReference>
<dbReference type="Gene3D" id="3.40.630.30">
    <property type="match status" value="1"/>
</dbReference>
<evidence type="ECO:0000256" key="3">
    <source>
        <dbReference type="ARBA" id="ARBA00023121"/>
    </source>
</evidence>
<dbReference type="Pfam" id="PF01237">
    <property type="entry name" value="Oxysterol_BP"/>
    <property type="match status" value="1"/>
</dbReference>
<dbReference type="InterPro" id="IPR016181">
    <property type="entry name" value="Acyl_CoA_acyltransferase"/>
</dbReference>
<dbReference type="WBParaSite" id="MBELARI_LOCUS12054">
    <property type="protein sequence ID" value="MBELARI_LOCUS12054"/>
    <property type="gene ID" value="MBELARI_LOCUS12054"/>
</dbReference>
<dbReference type="FunFam" id="2.40.160.120:FF:000001">
    <property type="entry name" value="Oxysterol-binding protein"/>
    <property type="match status" value="1"/>
</dbReference>
<evidence type="ECO:0000256" key="1">
    <source>
        <dbReference type="ARBA" id="ARBA00008842"/>
    </source>
</evidence>
<name>A0AAF3EDK3_9BILA</name>
<dbReference type="Pfam" id="PF00583">
    <property type="entry name" value="Acetyltransf_1"/>
    <property type="match status" value="1"/>
</dbReference>
<dbReference type="Proteomes" id="UP000887575">
    <property type="component" value="Unassembled WGS sequence"/>
</dbReference>
<dbReference type="GO" id="GO:0032934">
    <property type="term" value="F:sterol binding"/>
    <property type="evidence" value="ECO:0007669"/>
    <property type="project" value="TreeGrafter"/>
</dbReference>
<evidence type="ECO:0000313" key="8">
    <source>
        <dbReference type="Proteomes" id="UP000887575"/>
    </source>
</evidence>
<evidence type="ECO:0000256" key="6">
    <source>
        <dbReference type="SAM" id="MobiDB-lite"/>
    </source>
</evidence>
<dbReference type="GO" id="GO:0005829">
    <property type="term" value="C:cytosol"/>
    <property type="evidence" value="ECO:0007669"/>
    <property type="project" value="TreeGrafter"/>
</dbReference>
<dbReference type="GO" id="GO:0120009">
    <property type="term" value="P:intermembrane lipid transfer"/>
    <property type="evidence" value="ECO:0007669"/>
    <property type="project" value="UniProtKB-ARBA"/>
</dbReference>
<dbReference type="PROSITE" id="PS01013">
    <property type="entry name" value="OSBP"/>
    <property type="match status" value="1"/>
</dbReference>
<dbReference type="PANTHER" id="PTHR10972">
    <property type="entry name" value="OXYSTEROL-BINDING PROTEIN-RELATED"/>
    <property type="match status" value="1"/>
</dbReference>
<evidence type="ECO:0000256" key="2">
    <source>
        <dbReference type="ARBA" id="ARBA00022553"/>
    </source>
</evidence>
<keyword evidence="5" id="KW-0445">Lipid transport</keyword>